<keyword evidence="3" id="KW-1185">Reference proteome</keyword>
<accession>A0A9P7B9G9</accession>
<organism evidence="2 3">
    <name type="scientific">Maudiozyma exigua</name>
    <name type="common">Yeast</name>
    <name type="synonym">Kazachstania exigua</name>
    <dbReference type="NCBI Taxonomy" id="34358"/>
    <lineage>
        <taxon>Eukaryota</taxon>
        <taxon>Fungi</taxon>
        <taxon>Dikarya</taxon>
        <taxon>Ascomycota</taxon>
        <taxon>Saccharomycotina</taxon>
        <taxon>Saccharomycetes</taxon>
        <taxon>Saccharomycetales</taxon>
        <taxon>Saccharomycetaceae</taxon>
        <taxon>Maudiozyma</taxon>
    </lineage>
</organism>
<proteinExistence type="predicted"/>
<dbReference type="InterPro" id="IPR009057">
    <property type="entry name" value="Homeodomain-like_sf"/>
</dbReference>
<dbReference type="GO" id="GO:0006357">
    <property type="term" value="P:regulation of transcription by RNA polymerase II"/>
    <property type="evidence" value="ECO:0007669"/>
    <property type="project" value="TreeGrafter"/>
</dbReference>
<dbReference type="InterPro" id="IPR007526">
    <property type="entry name" value="SWIRM"/>
</dbReference>
<dbReference type="GO" id="GO:0003682">
    <property type="term" value="F:chromatin binding"/>
    <property type="evidence" value="ECO:0007669"/>
    <property type="project" value="TreeGrafter"/>
</dbReference>
<sequence length="348" mass="40069">MTNHDFYKNYSLTKSSPDVSQVEFPGFVPISKKNYTSDSDTHLNSVTFPSPPLSPKLNNSDDNRKVSLGFNTLLYPPPTSSALSKSNKDLFVKPVWSNGTTTKQYTHSTRKFLQEYNFKQRNNNLMMTQSFDENSNRNISQTQMTIQSPYNTRKNKLLHHNNVPLRVRTLQNQQQQHNFIKPKRKVHKIPNGYSHANTQRPMASAISHAQHLASSTAVASVPKYVPNISWNQLKDYSPSMANISNDNLKALRIEWKGSPMDLSRDPLRNHLHPAELVLAEILRLPCDLYLDSKRRLFLEKVYKLRKGLPFRRTDAQKACRIDVNKASRLYAAFEKVGWLKDSNFSKYL</sequence>
<evidence type="ECO:0000313" key="2">
    <source>
        <dbReference type="EMBL" id="KAG0668059.1"/>
    </source>
</evidence>
<evidence type="ECO:0000259" key="1">
    <source>
        <dbReference type="PROSITE" id="PS50934"/>
    </source>
</evidence>
<comment type="caution">
    <text evidence="2">The sequence shown here is derived from an EMBL/GenBank/DDBJ whole genome shotgun (WGS) entry which is preliminary data.</text>
</comment>
<dbReference type="Pfam" id="PF04433">
    <property type="entry name" value="SWIRM"/>
    <property type="match status" value="1"/>
</dbReference>
<dbReference type="SUPFAM" id="SSF46689">
    <property type="entry name" value="Homeodomain-like"/>
    <property type="match status" value="1"/>
</dbReference>
<name>A0A9P7B9G9_MAUEX</name>
<dbReference type="Gene3D" id="1.10.10.10">
    <property type="entry name" value="Winged helix-like DNA-binding domain superfamily/Winged helix DNA-binding domain"/>
    <property type="match status" value="1"/>
</dbReference>
<dbReference type="OrthoDB" id="5598695at2759"/>
<dbReference type="PANTHER" id="PTHR12374">
    <property type="entry name" value="TRANSCRIPTIONAL ADAPTOR 2 ADA2 -RELATED"/>
    <property type="match status" value="1"/>
</dbReference>
<dbReference type="Proteomes" id="UP000750334">
    <property type="component" value="Unassembled WGS sequence"/>
</dbReference>
<dbReference type="PANTHER" id="PTHR12374:SF21">
    <property type="entry name" value="SWIRM DOMAIN-CONTAINING PROTEIN FUN19-RELATED"/>
    <property type="match status" value="1"/>
</dbReference>
<dbReference type="FunFam" id="1.10.10.10:FF:000087">
    <property type="entry name" value="Transcriptional adapter 2"/>
    <property type="match status" value="1"/>
</dbReference>
<dbReference type="AlphaFoldDB" id="A0A9P7B9G9"/>
<protein>
    <recommendedName>
        <fullName evidence="1">SWIRM domain-containing protein</fullName>
    </recommendedName>
</protein>
<dbReference type="EMBL" id="PUHR01000081">
    <property type="protein sequence ID" value="KAG0668059.1"/>
    <property type="molecule type" value="Genomic_DNA"/>
</dbReference>
<dbReference type="InterPro" id="IPR036388">
    <property type="entry name" value="WH-like_DNA-bd_sf"/>
</dbReference>
<reference evidence="2 3" key="1">
    <citation type="submission" date="2020-11" db="EMBL/GenBank/DDBJ databases">
        <title>Kefir isolates.</title>
        <authorList>
            <person name="Marcisauskas S."/>
            <person name="Kim Y."/>
            <person name="Blasche S."/>
        </authorList>
    </citation>
    <scope>NUCLEOTIDE SEQUENCE [LARGE SCALE GENOMIC DNA]</scope>
    <source>
        <strain evidence="2 3">OG2</strain>
    </source>
</reference>
<dbReference type="GO" id="GO:0003713">
    <property type="term" value="F:transcription coactivator activity"/>
    <property type="evidence" value="ECO:0007669"/>
    <property type="project" value="TreeGrafter"/>
</dbReference>
<dbReference type="PROSITE" id="PS50934">
    <property type="entry name" value="SWIRM"/>
    <property type="match status" value="1"/>
</dbReference>
<evidence type="ECO:0000313" key="3">
    <source>
        <dbReference type="Proteomes" id="UP000750334"/>
    </source>
</evidence>
<dbReference type="GO" id="GO:0070210">
    <property type="term" value="C:Rpd3L-Expanded complex"/>
    <property type="evidence" value="ECO:0007669"/>
    <property type="project" value="TreeGrafter"/>
</dbReference>
<feature type="domain" description="SWIRM" evidence="1">
    <location>
        <begin position="251"/>
        <end position="348"/>
    </location>
</feature>
<dbReference type="GO" id="GO:0006338">
    <property type="term" value="P:chromatin remodeling"/>
    <property type="evidence" value="ECO:0007669"/>
    <property type="project" value="TreeGrafter"/>
</dbReference>
<gene>
    <name evidence="2" type="ORF">C6P45_005110</name>
</gene>